<evidence type="ECO:0000256" key="1">
    <source>
        <dbReference type="ARBA" id="ARBA00022801"/>
    </source>
</evidence>
<proteinExistence type="predicted"/>
<dbReference type="Pfam" id="PF01156">
    <property type="entry name" value="IU_nuc_hydro"/>
    <property type="match status" value="1"/>
</dbReference>
<gene>
    <name evidence="4" type="ORF">HMPREF0202_00423</name>
</gene>
<organism evidence="4 5">
    <name type="scientific">Cetobacterium somerae ATCC BAA-474</name>
    <dbReference type="NCBI Taxonomy" id="1319815"/>
    <lineage>
        <taxon>Bacteria</taxon>
        <taxon>Fusobacteriati</taxon>
        <taxon>Fusobacteriota</taxon>
        <taxon>Fusobacteriia</taxon>
        <taxon>Fusobacteriales</taxon>
        <taxon>Fusobacteriaceae</taxon>
        <taxon>Cetobacterium</taxon>
    </lineage>
</organism>
<keyword evidence="5" id="KW-1185">Reference proteome</keyword>
<evidence type="ECO:0000259" key="3">
    <source>
        <dbReference type="Pfam" id="PF01156"/>
    </source>
</evidence>
<feature type="domain" description="Inosine/uridine-preferring nucleoside hydrolase" evidence="3">
    <location>
        <begin position="35"/>
        <end position="331"/>
    </location>
</feature>
<dbReference type="GO" id="GO:0008477">
    <property type="term" value="F:purine nucleosidase activity"/>
    <property type="evidence" value="ECO:0007669"/>
    <property type="project" value="TreeGrafter"/>
</dbReference>
<evidence type="ECO:0000313" key="5">
    <source>
        <dbReference type="Proteomes" id="UP000017081"/>
    </source>
</evidence>
<comment type="caution">
    <text evidence="4">The sequence shown here is derived from an EMBL/GenBank/DDBJ whole genome shotgun (WGS) entry which is preliminary data.</text>
</comment>
<dbReference type="GO" id="GO:0005829">
    <property type="term" value="C:cytosol"/>
    <property type="evidence" value="ECO:0007669"/>
    <property type="project" value="TreeGrafter"/>
</dbReference>
<dbReference type="PATRIC" id="fig|1319815.3.peg.407"/>
<dbReference type="AlphaFoldDB" id="U7VE23"/>
<evidence type="ECO:0000313" key="4">
    <source>
        <dbReference type="EMBL" id="ERT69731.1"/>
    </source>
</evidence>
<dbReference type="STRING" id="1319815.HMPREF0202_00423"/>
<dbReference type="PANTHER" id="PTHR12304:SF4">
    <property type="entry name" value="URIDINE NUCLEOSIDASE"/>
    <property type="match status" value="1"/>
</dbReference>
<dbReference type="SUPFAM" id="SSF53590">
    <property type="entry name" value="Nucleoside hydrolase"/>
    <property type="match status" value="1"/>
</dbReference>
<dbReference type="EMBL" id="AXZF01000015">
    <property type="protein sequence ID" value="ERT69731.1"/>
    <property type="molecule type" value="Genomic_DNA"/>
</dbReference>
<dbReference type="HOGENOM" id="CLU_036838_11_0_0"/>
<dbReference type="InterPro" id="IPR001910">
    <property type="entry name" value="Inosine/uridine_hydrolase_dom"/>
</dbReference>
<dbReference type="Proteomes" id="UP000017081">
    <property type="component" value="Unassembled WGS sequence"/>
</dbReference>
<protein>
    <submittedName>
        <fullName evidence="4">Putative cytidine/uridine-specific hydrolase</fullName>
    </submittedName>
</protein>
<dbReference type="GO" id="GO:0006152">
    <property type="term" value="P:purine nucleoside catabolic process"/>
    <property type="evidence" value="ECO:0007669"/>
    <property type="project" value="TreeGrafter"/>
</dbReference>
<dbReference type="Gene3D" id="3.90.245.10">
    <property type="entry name" value="Ribonucleoside hydrolase-like"/>
    <property type="match status" value="1"/>
</dbReference>
<dbReference type="eggNOG" id="COG1957">
    <property type="taxonomic scope" value="Bacteria"/>
</dbReference>
<dbReference type="InterPro" id="IPR023186">
    <property type="entry name" value="IUNH"/>
</dbReference>
<accession>U7VE23</accession>
<dbReference type="InterPro" id="IPR036452">
    <property type="entry name" value="Ribo_hydro-like"/>
</dbReference>
<evidence type="ECO:0000256" key="2">
    <source>
        <dbReference type="ARBA" id="ARBA00023295"/>
    </source>
</evidence>
<reference evidence="4 5" key="1">
    <citation type="submission" date="2013-08" db="EMBL/GenBank/DDBJ databases">
        <authorList>
            <person name="Weinstock G."/>
            <person name="Sodergren E."/>
            <person name="Wylie T."/>
            <person name="Fulton L."/>
            <person name="Fulton R."/>
            <person name="Fronick C."/>
            <person name="O'Laughlin M."/>
            <person name="Godfrey J."/>
            <person name="Miner T."/>
            <person name="Herter B."/>
            <person name="Appelbaum E."/>
            <person name="Cordes M."/>
            <person name="Lek S."/>
            <person name="Wollam A."/>
            <person name="Pepin K.H."/>
            <person name="Palsikar V.B."/>
            <person name="Mitreva M."/>
            <person name="Wilson R.K."/>
        </authorList>
    </citation>
    <scope>NUCLEOTIDE SEQUENCE [LARGE SCALE GENOMIC DNA]</scope>
    <source>
        <strain evidence="4 5">ATCC BAA-474</strain>
    </source>
</reference>
<keyword evidence="2" id="KW-0326">Glycosidase</keyword>
<keyword evidence="1 4" id="KW-0378">Hydrolase</keyword>
<dbReference type="PANTHER" id="PTHR12304">
    <property type="entry name" value="INOSINE-URIDINE PREFERRING NUCLEOSIDE HYDROLASE"/>
    <property type="match status" value="1"/>
</dbReference>
<name>U7VE23_9FUSO</name>
<sequence length="352" mass="39722">MFGRSICKKNQQGARFILAFFVCVDPRKGEVMKRIIIDCDPGIDDSLALILALKSPELDVIGITICAGNVPVEIGGVNAYRVLKLLKREDIPIYVGDNNPIKRDLVTAQDTHGDDGVGDVLPEVIIPKDAIKLGAVDYLIKTLKENEDVSIIALGPMTNLAKAVEREKEILKRAERIVSMGGAFRTNGNCSQVAEFNYWVDPESVNIVFENVDKPIELIPLDVTRKIVLTPNYREYLKQMKNEIADFIYNITGFYVDFHWMQERTLGCVINDPLAVAYFIEPSLCSGVLTHLECVENGRAIGQTLIDIGDFYRKTPNVFINTEVDEKRFFELFFHRVFPENKKDNEIVLKGY</sequence>